<sequence length="89" mass="9910">MYLSEGHLPLCREKDEVQISKFITGGRILSKIICLFTNTKVEGKPFSITGIQIFLHVKNFLHKSTNGFCIEQAAVAKGLTREGRDGKLS</sequence>
<accession>A0A8T0F2R0</accession>
<dbReference type="Proteomes" id="UP000807504">
    <property type="component" value="Unassembled WGS sequence"/>
</dbReference>
<evidence type="ECO:0000313" key="2">
    <source>
        <dbReference type="Proteomes" id="UP000807504"/>
    </source>
</evidence>
<organism evidence="1 2">
    <name type="scientific">Argiope bruennichi</name>
    <name type="common">Wasp spider</name>
    <name type="synonym">Aranea bruennichi</name>
    <dbReference type="NCBI Taxonomy" id="94029"/>
    <lineage>
        <taxon>Eukaryota</taxon>
        <taxon>Metazoa</taxon>
        <taxon>Ecdysozoa</taxon>
        <taxon>Arthropoda</taxon>
        <taxon>Chelicerata</taxon>
        <taxon>Arachnida</taxon>
        <taxon>Araneae</taxon>
        <taxon>Araneomorphae</taxon>
        <taxon>Entelegynae</taxon>
        <taxon>Araneoidea</taxon>
        <taxon>Araneidae</taxon>
        <taxon>Argiope</taxon>
    </lineage>
</organism>
<name>A0A8T0F2R0_ARGBR</name>
<dbReference type="EMBL" id="JABXBU010000030">
    <property type="protein sequence ID" value="KAF8785121.1"/>
    <property type="molecule type" value="Genomic_DNA"/>
</dbReference>
<reference evidence="1" key="2">
    <citation type="submission" date="2020-06" db="EMBL/GenBank/DDBJ databases">
        <authorList>
            <person name="Sheffer M."/>
        </authorList>
    </citation>
    <scope>NUCLEOTIDE SEQUENCE</scope>
</reference>
<gene>
    <name evidence="1" type="ORF">HNY73_010707</name>
</gene>
<protein>
    <submittedName>
        <fullName evidence="1">Uncharacterized protein</fullName>
    </submittedName>
</protein>
<proteinExistence type="predicted"/>
<keyword evidence="2" id="KW-1185">Reference proteome</keyword>
<reference evidence="1" key="1">
    <citation type="journal article" date="2020" name="bioRxiv">
        <title>Chromosome-level reference genome of the European wasp spider Argiope bruennichi: a resource for studies on range expansion and evolutionary adaptation.</title>
        <authorList>
            <person name="Sheffer M.M."/>
            <person name="Hoppe A."/>
            <person name="Krehenwinkel H."/>
            <person name="Uhl G."/>
            <person name="Kuss A.W."/>
            <person name="Jensen L."/>
            <person name="Jensen C."/>
            <person name="Gillespie R.G."/>
            <person name="Hoff K.J."/>
            <person name="Prost S."/>
        </authorList>
    </citation>
    <scope>NUCLEOTIDE SEQUENCE</scope>
</reference>
<dbReference type="AlphaFoldDB" id="A0A8T0F2R0"/>
<evidence type="ECO:0000313" key="1">
    <source>
        <dbReference type="EMBL" id="KAF8785121.1"/>
    </source>
</evidence>
<comment type="caution">
    <text evidence="1">The sequence shown here is derived from an EMBL/GenBank/DDBJ whole genome shotgun (WGS) entry which is preliminary data.</text>
</comment>